<keyword evidence="3" id="KW-1185">Reference proteome</keyword>
<protein>
    <submittedName>
        <fullName evidence="2">Uncharacterized protein</fullName>
    </submittedName>
</protein>
<feature type="region of interest" description="Disordered" evidence="1">
    <location>
        <begin position="1"/>
        <end position="45"/>
    </location>
</feature>
<feature type="compositionally biased region" description="Basic and acidic residues" evidence="1">
    <location>
        <begin position="21"/>
        <end position="35"/>
    </location>
</feature>
<comment type="caution">
    <text evidence="2">The sequence shown here is derived from an EMBL/GenBank/DDBJ whole genome shotgun (WGS) entry which is preliminary data.</text>
</comment>
<dbReference type="EMBL" id="AYJU01000016">
    <property type="protein sequence ID" value="EST54115.1"/>
    <property type="molecule type" value="Genomic_DNA"/>
</dbReference>
<dbReference type="AlphaFoldDB" id="V6M8C1"/>
<dbReference type="HOGENOM" id="CLU_3196906_0_0_9"/>
<evidence type="ECO:0000313" key="2">
    <source>
        <dbReference type="EMBL" id="EST54115.1"/>
    </source>
</evidence>
<sequence length="45" mass="5362">MRADQRPDTSKNGMMKKRPLQVHDDKVKERGREVLSRLGKKREKK</sequence>
<evidence type="ECO:0000256" key="1">
    <source>
        <dbReference type="SAM" id="MobiDB-lite"/>
    </source>
</evidence>
<reference evidence="2 3" key="1">
    <citation type="journal article" date="2014" name="Genome Announc.">
        <title>Draft Genome Sequence of Brevibacillus panacihumi Strain W25, a Halotolerant Hydrocarbon-Degrading Bacterium.</title>
        <authorList>
            <person name="Wang X."/>
            <person name="Jin D."/>
            <person name="Zhou L."/>
            <person name="Wu L."/>
            <person name="An W."/>
            <person name="Chen Y."/>
            <person name="Zhao L."/>
        </authorList>
    </citation>
    <scope>NUCLEOTIDE SEQUENCE [LARGE SCALE GENOMIC DNA]</scope>
    <source>
        <strain evidence="2 3">W25</strain>
    </source>
</reference>
<accession>V6M8C1</accession>
<dbReference type="STRING" id="1408254.T458_11995"/>
<organism evidence="2 3">
    <name type="scientific">Brevibacillus panacihumi W25</name>
    <dbReference type="NCBI Taxonomy" id="1408254"/>
    <lineage>
        <taxon>Bacteria</taxon>
        <taxon>Bacillati</taxon>
        <taxon>Bacillota</taxon>
        <taxon>Bacilli</taxon>
        <taxon>Bacillales</taxon>
        <taxon>Paenibacillaceae</taxon>
        <taxon>Brevibacillus</taxon>
    </lineage>
</organism>
<evidence type="ECO:0000313" key="3">
    <source>
        <dbReference type="Proteomes" id="UP000017973"/>
    </source>
</evidence>
<dbReference type="RefSeq" id="WP_023556332.1">
    <property type="nucleotide sequence ID" value="NZ_KI629782.1"/>
</dbReference>
<gene>
    <name evidence="2" type="ORF">T458_11995</name>
</gene>
<proteinExistence type="predicted"/>
<dbReference type="Proteomes" id="UP000017973">
    <property type="component" value="Unassembled WGS sequence"/>
</dbReference>
<dbReference type="PATRIC" id="fig|1408254.3.peg.2365"/>
<name>V6M8C1_9BACL</name>